<evidence type="ECO:0000313" key="1">
    <source>
        <dbReference type="EMBL" id="CAB4160928.1"/>
    </source>
</evidence>
<gene>
    <name evidence="1" type="ORF">UFOVP772_18</name>
</gene>
<sequence length="58" mass="6644">MQTKDEKLNLLRDLAEDIWHDLSTEALVGILSTLITEEQLDVLIEHLKQEAEDVKGNE</sequence>
<dbReference type="EMBL" id="LR796708">
    <property type="protein sequence ID" value="CAB4160928.1"/>
    <property type="molecule type" value="Genomic_DNA"/>
</dbReference>
<accession>A0A6J5NUV7</accession>
<name>A0A6J5NUV7_9CAUD</name>
<proteinExistence type="predicted"/>
<protein>
    <submittedName>
        <fullName evidence="1">Uncharacterized protein</fullName>
    </submittedName>
</protein>
<organism evidence="1">
    <name type="scientific">uncultured Caudovirales phage</name>
    <dbReference type="NCBI Taxonomy" id="2100421"/>
    <lineage>
        <taxon>Viruses</taxon>
        <taxon>Duplodnaviria</taxon>
        <taxon>Heunggongvirae</taxon>
        <taxon>Uroviricota</taxon>
        <taxon>Caudoviricetes</taxon>
        <taxon>Peduoviridae</taxon>
        <taxon>Maltschvirus</taxon>
        <taxon>Maltschvirus maltsch</taxon>
    </lineage>
</organism>
<reference evidence="1" key="1">
    <citation type="submission" date="2020-04" db="EMBL/GenBank/DDBJ databases">
        <authorList>
            <person name="Chiriac C."/>
            <person name="Salcher M."/>
            <person name="Ghai R."/>
            <person name="Kavagutti S V."/>
        </authorList>
    </citation>
    <scope>NUCLEOTIDE SEQUENCE</scope>
</reference>